<keyword evidence="4" id="KW-0645">Protease</keyword>
<dbReference type="InterPro" id="IPR043504">
    <property type="entry name" value="Peptidase_S1_PA_chymotrypsin"/>
</dbReference>
<dbReference type="GO" id="GO:0004252">
    <property type="term" value="F:serine-type endopeptidase activity"/>
    <property type="evidence" value="ECO:0007669"/>
    <property type="project" value="InterPro"/>
</dbReference>
<dbReference type="FunFam" id="2.40.10.10:FF:000130">
    <property type="entry name" value="Chymotrypsinogen A"/>
    <property type="match status" value="1"/>
</dbReference>
<feature type="domain" description="Peptidase S1" evidence="5">
    <location>
        <begin position="34"/>
        <end position="388"/>
    </location>
</feature>
<dbReference type="InterPro" id="IPR051487">
    <property type="entry name" value="Ser/Thr_Proteases_Immune/Dev"/>
</dbReference>
<dbReference type="Gene3D" id="2.40.10.10">
    <property type="entry name" value="Trypsin-like serine proteases"/>
    <property type="match status" value="2"/>
</dbReference>
<accession>A0A336MR49</accession>
<dbReference type="InterPro" id="IPR001314">
    <property type="entry name" value="Peptidase_S1A"/>
</dbReference>
<dbReference type="CDD" id="cd00190">
    <property type="entry name" value="Tryp_SPc"/>
    <property type="match status" value="1"/>
</dbReference>
<keyword evidence="4" id="KW-0720">Serine protease</keyword>
<dbReference type="FunFam" id="2.40.10.10:FF:000002">
    <property type="entry name" value="Transmembrane protease serine"/>
    <property type="match status" value="1"/>
</dbReference>
<dbReference type="InterPro" id="IPR018114">
    <property type="entry name" value="TRYPSIN_HIS"/>
</dbReference>
<evidence type="ECO:0000256" key="2">
    <source>
        <dbReference type="ARBA" id="ARBA00023180"/>
    </source>
</evidence>
<evidence type="ECO:0000256" key="1">
    <source>
        <dbReference type="ARBA" id="ARBA00023157"/>
    </source>
</evidence>
<evidence type="ECO:0000313" key="6">
    <source>
        <dbReference type="EMBL" id="SSX13110.1"/>
    </source>
</evidence>
<dbReference type="SUPFAM" id="SSF50494">
    <property type="entry name" value="Trypsin-like serine proteases"/>
    <property type="match status" value="1"/>
</dbReference>
<proteinExistence type="inferred from homology"/>
<dbReference type="PROSITE" id="PS50240">
    <property type="entry name" value="TRYPSIN_DOM"/>
    <property type="match status" value="1"/>
</dbReference>
<dbReference type="OMA" id="RQFETDC"/>
<dbReference type="InterPro" id="IPR009003">
    <property type="entry name" value="Peptidase_S1_PA"/>
</dbReference>
<dbReference type="VEuPathDB" id="VectorBase:CSON005113"/>
<gene>
    <name evidence="7" type="primary">CSON005113</name>
</gene>
<keyword evidence="1" id="KW-1015">Disulfide bond</keyword>
<evidence type="ECO:0000256" key="3">
    <source>
        <dbReference type="ARBA" id="ARBA00024195"/>
    </source>
</evidence>
<dbReference type="Pfam" id="PF00089">
    <property type="entry name" value="Trypsin"/>
    <property type="match status" value="2"/>
</dbReference>
<name>A0A336MR49_CULSO</name>
<dbReference type="PROSITE" id="PS00134">
    <property type="entry name" value="TRYPSIN_HIS"/>
    <property type="match status" value="1"/>
</dbReference>
<evidence type="ECO:0000313" key="7">
    <source>
        <dbReference type="EMBL" id="SSX32550.1"/>
    </source>
</evidence>
<dbReference type="PRINTS" id="PR00722">
    <property type="entry name" value="CHYMOTRYPSIN"/>
</dbReference>
<dbReference type="PROSITE" id="PS00135">
    <property type="entry name" value="TRYPSIN_SER"/>
    <property type="match status" value="1"/>
</dbReference>
<dbReference type="GO" id="GO:0006508">
    <property type="term" value="P:proteolysis"/>
    <property type="evidence" value="ECO:0007669"/>
    <property type="project" value="UniProtKB-KW"/>
</dbReference>
<dbReference type="AlphaFoldDB" id="A0A336MR49"/>
<reference evidence="6" key="1">
    <citation type="submission" date="2018-04" db="EMBL/GenBank/DDBJ databases">
        <authorList>
            <person name="Go L.Y."/>
            <person name="Mitchell J.A."/>
        </authorList>
    </citation>
    <scope>NUCLEOTIDE SEQUENCE</scope>
    <source>
        <tissue evidence="6">Whole organism</tissue>
    </source>
</reference>
<dbReference type="SMART" id="SM00020">
    <property type="entry name" value="Tryp_SPc"/>
    <property type="match status" value="1"/>
</dbReference>
<keyword evidence="4" id="KW-0378">Hydrolase</keyword>
<dbReference type="InterPro" id="IPR001254">
    <property type="entry name" value="Trypsin_dom"/>
</dbReference>
<keyword evidence="2" id="KW-0325">Glycoprotein</keyword>
<evidence type="ECO:0000259" key="5">
    <source>
        <dbReference type="PROSITE" id="PS50240"/>
    </source>
</evidence>
<dbReference type="EMBL" id="UFQS01002056">
    <property type="protein sequence ID" value="SSX13110.1"/>
    <property type="molecule type" value="Genomic_DNA"/>
</dbReference>
<dbReference type="EMBL" id="UFQT01002056">
    <property type="protein sequence ID" value="SSX32550.1"/>
    <property type="molecule type" value="Genomic_DNA"/>
</dbReference>
<dbReference type="InterPro" id="IPR033116">
    <property type="entry name" value="TRYPSIN_SER"/>
</dbReference>
<reference evidence="7" key="2">
    <citation type="submission" date="2018-07" db="EMBL/GenBank/DDBJ databases">
        <authorList>
            <person name="Quirk P.G."/>
            <person name="Krulwich T.A."/>
        </authorList>
    </citation>
    <scope>NUCLEOTIDE SEQUENCE</scope>
</reference>
<protein>
    <submittedName>
        <fullName evidence="7">CSON005113 protein</fullName>
    </submittedName>
</protein>
<evidence type="ECO:0000256" key="4">
    <source>
        <dbReference type="RuleBase" id="RU363034"/>
    </source>
</evidence>
<dbReference type="PANTHER" id="PTHR24256">
    <property type="entry name" value="TRYPTASE-RELATED"/>
    <property type="match status" value="1"/>
</dbReference>
<organism evidence="7">
    <name type="scientific">Culicoides sonorensis</name>
    <name type="common">Biting midge</name>
    <dbReference type="NCBI Taxonomy" id="179676"/>
    <lineage>
        <taxon>Eukaryota</taxon>
        <taxon>Metazoa</taxon>
        <taxon>Ecdysozoa</taxon>
        <taxon>Arthropoda</taxon>
        <taxon>Hexapoda</taxon>
        <taxon>Insecta</taxon>
        <taxon>Pterygota</taxon>
        <taxon>Neoptera</taxon>
        <taxon>Endopterygota</taxon>
        <taxon>Diptera</taxon>
        <taxon>Nematocera</taxon>
        <taxon>Chironomoidea</taxon>
        <taxon>Ceratopogonidae</taxon>
        <taxon>Ceratopogoninae</taxon>
        <taxon>Culicoides</taxon>
        <taxon>Monoculicoides</taxon>
    </lineage>
</organism>
<sequence>MDCGVRSFFRQPRLLYNKQVDDDIWYNSSRNPKIMYGTPTQEGQYPWQVSLELLHPSFGFIGHWCGGVLIDEYWIISAAHCVHNDLFNLPLPALWTVVLGEYNRTEESGFEQRIPVDKIVMHEKYHHFKHDLALFKLSKPARISISSQVAKICLPFADVSVSASYKPSSYDDLDMNYGNLNDRDNNNLRNFRQGRRRMISDRIILPKTAKHMVQELLSKSLTATSNVNRRSDRRTGRKIGRRRNDKYAGNLFLSKRLHANTWNRDIQVEEVSYYECVATGWGVDEPNGDLTDVLLQTKVPIHMNDRCDDVYSSFLKLHRGHLCAGNLNKEGGTCVGDSGGPLQCRLSKKSPWILVGITSFGSGCSIPGYPDVYTKISFYRKWILDSMKNN</sequence>
<comment type="similarity">
    <text evidence="3">Belongs to the peptidase S1 family. CLIP subfamily.</text>
</comment>